<evidence type="ECO:0000313" key="2">
    <source>
        <dbReference type="EMBL" id="CAB1451630.1"/>
    </source>
</evidence>
<feature type="region of interest" description="Disordered" evidence="1">
    <location>
        <begin position="103"/>
        <end position="129"/>
    </location>
</feature>
<gene>
    <name evidence="2" type="ORF">PLEPLA_LOCUS39324</name>
</gene>
<dbReference type="AlphaFoldDB" id="A0A9N7VNV2"/>
<feature type="compositionally biased region" description="Low complexity" evidence="1">
    <location>
        <begin position="103"/>
        <end position="123"/>
    </location>
</feature>
<dbReference type="EMBL" id="CADEAL010004094">
    <property type="protein sequence ID" value="CAB1451630.1"/>
    <property type="molecule type" value="Genomic_DNA"/>
</dbReference>
<keyword evidence="3" id="KW-1185">Reference proteome</keyword>
<protein>
    <submittedName>
        <fullName evidence="2">Uncharacterized protein</fullName>
    </submittedName>
</protein>
<reference evidence="2" key="1">
    <citation type="submission" date="2020-03" db="EMBL/GenBank/DDBJ databases">
        <authorList>
            <person name="Weist P."/>
        </authorList>
    </citation>
    <scope>NUCLEOTIDE SEQUENCE</scope>
</reference>
<proteinExistence type="predicted"/>
<organism evidence="2 3">
    <name type="scientific">Pleuronectes platessa</name>
    <name type="common">European plaice</name>
    <dbReference type="NCBI Taxonomy" id="8262"/>
    <lineage>
        <taxon>Eukaryota</taxon>
        <taxon>Metazoa</taxon>
        <taxon>Chordata</taxon>
        <taxon>Craniata</taxon>
        <taxon>Vertebrata</taxon>
        <taxon>Euteleostomi</taxon>
        <taxon>Actinopterygii</taxon>
        <taxon>Neopterygii</taxon>
        <taxon>Teleostei</taxon>
        <taxon>Neoteleostei</taxon>
        <taxon>Acanthomorphata</taxon>
        <taxon>Carangaria</taxon>
        <taxon>Pleuronectiformes</taxon>
        <taxon>Pleuronectoidei</taxon>
        <taxon>Pleuronectidae</taxon>
        <taxon>Pleuronectes</taxon>
    </lineage>
</organism>
<comment type="caution">
    <text evidence="2">The sequence shown here is derived from an EMBL/GenBank/DDBJ whole genome shotgun (WGS) entry which is preliminary data.</text>
</comment>
<evidence type="ECO:0000256" key="1">
    <source>
        <dbReference type="SAM" id="MobiDB-lite"/>
    </source>
</evidence>
<dbReference type="Proteomes" id="UP001153269">
    <property type="component" value="Unassembled WGS sequence"/>
</dbReference>
<evidence type="ECO:0000313" key="3">
    <source>
        <dbReference type="Proteomes" id="UP001153269"/>
    </source>
</evidence>
<sequence length="129" mass="13539">MWSPSQPDKDPLFSRLSWLQAAGGLGGDTVGALGRSMGPYGPRRSISEHFECAANAHNFSDDAGILSIIRIQTTNQMGHAGTCNLGWPCSLEPLAALPLASSSASSSSLSSSSFPSIHPAFPSLQQPRQ</sequence>
<name>A0A9N7VNV2_PLEPL</name>
<accession>A0A9N7VNV2</accession>